<comment type="catalytic activity">
    <reaction evidence="6">
        <text>glycyl-tRNA(Gly) + acetyl-CoA = N-acetylglycyl-tRNA(Gly) + CoA + H(+)</text>
        <dbReference type="Rhea" id="RHEA:81867"/>
        <dbReference type="Rhea" id="RHEA-COMP:9683"/>
        <dbReference type="Rhea" id="RHEA-COMP:19766"/>
        <dbReference type="ChEBI" id="CHEBI:15378"/>
        <dbReference type="ChEBI" id="CHEBI:57287"/>
        <dbReference type="ChEBI" id="CHEBI:57288"/>
        <dbReference type="ChEBI" id="CHEBI:78522"/>
        <dbReference type="ChEBI" id="CHEBI:232036"/>
    </reaction>
</comment>
<sequence>MALTVEKLAAIHNVSRFDCGEKELNRFLARFALSAQRANSSQTYVACGGDHDSPGRMKKEIFGYYTLAAASAEHGHVPARVVKGLARHRVPLMLIARLAVGQREQGCGIGKGLLKDALLRTVNAAEIAGIRAVVVHAKSERARSWYEAFDFEASPTDPYHLFLLMKDIKASMRDNRAPQYS</sequence>
<reference evidence="8" key="1">
    <citation type="submission" date="2019-02" db="EMBL/GenBank/DDBJ databases">
        <authorList>
            <person name="Gruber-Vodicka R. H."/>
            <person name="Seah K. B. B."/>
        </authorList>
    </citation>
    <scope>NUCLEOTIDE SEQUENCE</scope>
    <source>
        <strain evidence="8">BECK_DK47</strain>
    </source>
</reference>
<comment type="similarity">
    <text evidence="1">Belongs to the acetyltransferase family. GNAT subfamily.</text>
</comment>
<evidence type="ECO:0000259" key="7">
    <source>
        <dbReference type="Pfam" id="PF13673"/>
    </source>
</evidence>
<organism evidence="8">
    <name type="scientific">Candidatus Kentrum sp. DK</name>
    <dbReference type="NCBI Taxonomy" id="2126562"/>
    <lineage>
        <taxon>Bacteria</taxon>
        <taxon>Pseudomonadati</taxon>
        <taxon>Pseudomonadota</taxon>
        <taxon>Gammaproteobacteria</taxon>
        <taxon>Candidatus Kentrum</taxon>
    </lineage>
</organism>
<dbReference type="SUPFAM" id="SSF55729">
    <property type="entry name" value="Acyl-CoA N-acyltransferases (Nat)"/>
    <property type="match status" value="1"/>
</dbReference>
<dbReference type="InterPro" id="IPR016181">
    <property type="entry name" value="Acyl_CoA_acyltransferase"/>
</dbReference>
<evidence type="ECO:0000256" key="4">
    <source>
        <dbReference type="ARBA" id="ARBA00022679"/>
    </source>
</evidence>
<evidence type="ECO:0000256" key="1">
    <source>
        <dbReference type="ARBA" id="ARBA00009342"/>
    </source>
</evidence>
<name>A0A450SMD6_9GAMM</name>
<keyword evidence="4 8" id="KW-0808">Transferase</keyword>
<evidence type="ECO:0000256" key="6">
    <source>
        <dbReference type="ARBA" id="ARBA00049880"/>
    </source>
</evidence>
<evidence type="ECO:0000256" key="5">
    <source>
        <dbReference type="ARBA" id="ARBA00023315"/>
    </source>
</evidence>
<feature type="domain" description="N-acetyltransferase" evidence="7">
    <location>
        <begin position="94"/>
        <end position="154"/>
    </location>
</feature>
<gene>
    <name evidence="8" type="ORF">BECKDK2373B_GA0170837_104829</name>
</gene>
<evidence type="ECO:0000256" key="2">
    <source>
        <dbReference type="ARBA" id="ARBA00022491"/>
    </source>
</evidence>
<accession>A0A450SMD6</accession>
<dbReference type="GO" id="GO:0016746">
    <property type="term" value="F:acyltransferase activity"/>
    <property type="evidence" value="ECO:0007669"/>
    <property type="project" value="UniProtKB-KW"/>
</dbReference>
<dbReference type="EMBL" id="CAADEX010000048">
    <property type="protein sequence ID" value="VFJ54795.1"/>
    <property type="molecule type" value="Genomic_DNA"/>
</dbReference>
<proteinExistence type="inferred from homology"/>
<dbReference type="InterPro" id="IPR000182">
    <property type="entry name" value="GNAT_dom"/>
</dbReference>
<evidence type="ECO:0000313" key="8">
    <source>
        <dbReference type="EMBL" id="VFJ54795.1"/>
    </source>
</evidence>
<dbReference type="Gene3D" id="3.40.630.30">
    <property type="match status" value="1"/>
</dbReference>
<keyword evidence="3" id="KW-1277">Toxin-antitoxin system</keyword>
<dbReference type="PANTHER" id="PTHR36449">
    <property type="entry name" value="ACETYLTRANSFERASE-RELATED"/>
    <property type="match status" value="1"/>
</dbReference>
<dbReference type="AlphaFoldDB" id="A0A450SMD6"/>
<keyword evidence="2" id="KW-0678">Repressor</keyword>
<keyword evidence="5" id="KW-0012">Acyltransferase</keyword>
<protein>
    <submittedName>
        <fullName evidence="8">Acetyltransferase (GNAT) family protein</fullName>
    </submittedName>
</protein>
<evidence type="ECO:0000256" key="3">
    <source>
        <dbReference type="ARBA" id="ARBA00022649"/>
    </source>
</evidence>
<dbReference type="Pfam" id="PF13673">
    <property type="entry name" value="Acetyltransf_10"/>
    <property type="match status" value="1"/>
</dbReference>
<dbReference type="PANTHER" id="PTHR36449:SF1">
    <property type="entry name" value="ACETYLTRANSFERASE"/>
    <property type="match status" value="1"/>
</dbReference>